<dbReference type="Gene3D" id="3.20.20.190">
    <property type="entry name" value="Phosphatidylinositol (PI) phosphodiesterase"/>
    <property type="match status" value="1"/>
</dbReference>
<dbReference type="Proteomes" id="UP000254707">
    <property type="component" value="Unassembled WGS sequence"/>
</dbReference>
<accession>A0A380HMD3</accession>
<dbReference type="AlphaFoldDB" id="A0A380HMD3"/>
<evidence type="ECO:0000313" key="2">
    <source>
        <dbReference type="EMBL" id="SUM82765.1"/>
    </source>
</evidence>
<proteinExistence type="predicted"/>
<dbReference type="RefSeq" id="WP_041080012.1">
    <property type="nucleotide sequence ID" value="NZ_CAXOKG010000001.1"/>
</dbReference>
<dbReference type="PANTHER" id="PTHR46211">
    <property type="entry name" value="GLYCEROPHOSPHORYL DIESTER PHOSPHODIESTERASE"/>
    <property type="match status" value="1"/>
</dbReference>
<dbReference type="InterPro" id="IPR017946">
    <property type="entry name" value="PLC-like_Pdiesterase_TIM-brl"/>
</dbReference>
<gene>
    <name evidence="2" type="primary">ugpQ_2</name>
    <name evidence="2" type="ORF">NCTC7688_01323</name>
</gene>
<evidence type="ECO:0000313" key="3">
    <source>
        <dbReference type="Proteomes" id="UP000254707"/>
    </source>
</evidence>
<organism evidence="2 3">
    <name type="scientific">Staphylococcus saprophyticus</name>
    <dbReference type="NCBI Taxonomy" id="29385"/>
    <lineage>
        <taxon>Bacteria</taxon>
        <taxon>Bacillati</taxon>
        <taxon>Bacillota</taxon>
        <taxon>Bacilli</taxon>
        <taxon>Bacillales</taxon>
        <taxon>Staphylococcaceae</taxon>
        <taxon>Staphylococcus</taxon>
    </lineage>
</organism>
<name>A0A380HMD3_STASA</name>
<reference evidence="2 3" key="1">
    <citation type="submission" date="2018-06" db="EMBL/GenBank/DDBJ databases">
        <authorList>
            <consortium name="Pathogen Informatics"/>
            <person name="Doyle S."/>
        </authorList>
    </citation>
    <scope>NUCLEOTIDE SEQUENCE [LARGE SCALE GENOMIC DNA]</scope>
    <source>
        <strain evidence="2 3">NCTC7688</strain>
    </source>
</reference>
<dbReference type="PANTHER" id="PTHR46211:SF1">
    <property type="entry name" value="GLYCEROPHOSPHODIESTER PHOSPHODIESTERASE, CYTOPLASMIC"/>
    <property type="match status" value="1"/>
</dbReference>
<dbReference type="PROSITE" id="PS51704">
    <property type="entry name" value="GP_PDE"/>
    <property type="match status" value="1"/>
</dbReference>
<dbReference type="EMBL" id="UHED01000001">
    <property type="protein sequence ID" value="SUM82765.1"/>
    <property type="molecule type" value="Genomic_DNA"/>
</dbReference>
<evidence type="ECO:0000259" key="1">
    <source>
        <dbReference type="PROSITE" id="PS51704"/>
    </source>
</evidence>
<dbReference type="GO" id="GO:0008889">
    <property type="term" value="F:glycerophosphodiester phosphodiesterase activity"/>
    <property type="evidence" value="ECO:0007669"/>
    <property type="project" value="UniProtKB-EC"/>
</dbReference>
<dbReference type="Pfam" id="PF03009">
    <property type="entry name" value="GDPD"/>
    <property type="match status" value="1"/>
</dbReference>
<dbReference type="InterPro" id="IPR030395">
    <property type="entry name" value="GP_PDE_dom"/>
</dbReference>
<dbReference type="GO" id="GO:0006629">
    <property type="term" value="P:lipid metabolic process"/>
    <property type="evidence" value="ECO:0007669"/>
    <property type="project" value="InterPro"/>
</dbReference>
<keyword evidence="2" id="KW-0378">Hydrolase</keyword>
<dbReference type="SUPFAM" id="SSF51695">
    <property type="entry name" value="PLC-like phosphodiesterases"/>
    <property type="match status" value="1"/>
</dbReference>
<feature type="domain" description="GP-PDE" evidence="1">
    <location>
        <begin position="11"/>
        <end position="248"/>
    </location>
</feature>
<protein>
    <submittedName>
        <fullName evidence="2">Glycerophosphoryl diester phosphodiesterase</fullName>
        <ecNumber evidence="2">3.1.4.46</ecNumber>
    </submittedName>
</protein>
<dbReference type="EC" id="3.1.4.46" evidence="2"/>
<sequence>MQDNKFNRQQFVLVAHRGLATKYPENTRIALEAALTSNIDMLEIDIHRTIDNHLVVIHDKTIDRTSNGKGKVKAYTLEALRQFDFGIYKDEAFKGQIIMKLDDVLAMVKEAPQKLLIELKYPKLYPNIEIELLNKLEAYEMPKEKVIIESFDQQMIQKIHNLKKGYKLGILISKKKYWYRLPKFKQISKYAQYINPQFSLVNEKFLKRANKNGLMVMPYTVNDSETANRLITLGVHGLISDNPETLIN</sequence>